<evidence type="ECO:0008006" key="9">
    <source>
        <dbReference type="Google" id="ProtNLM"/>
    </source>
</evidence>
<protein>
    <recommendedName>
        <fullName evidence="9">FAD dependent oxidoreductase domain-containing protein</fullName>
    </recommendedName>
</protein>
<keyword evidence="3" id="KW-0816">Tricarboxylic acid cycle</keyword>
<name>A0A0F9DIM3_9ZZZZ</name>
<dbReference type="Pfam" id="PF06039">
    <property type="entry name" value="Mqo"/>
    <property type="match status" value="1"/>
</dbReference>
<evidence type="ECO:0000313" key="8">
    <source>
        <dbReference type="EMBL" id="KKL61538.1"/>
    </source>
</evidence>
<dbReference type="GO" id="GO:0008924">
    <property type="term" value="F:L-malate dehydrogenase (quinone) activity"/>
    <property type="evidence" value="ECO:0007669"/>
    <property type="project" value="InterPro"/>
</dbReference>
<dbReference type="GO" id="GO:0006099">
    <property type="term" value="P:tricarboxylic acid cycle"/>
    <property type="evidence" value="ECO:0007669"/>
    <property type="project" value="UniProtKB-UniPathway"/>
</dbReference>
<dbReference type="Gene3D" id="3.50.50.60">
    <property type="entry name" value="FAD/NAD(P)-binding domain"/>
    <property type="match status" value="1"/>
</dbReference>
<evidence type="ECO:0000256" key="1">
    <source>
        <dbReference type="ARBA" id="ARBA00001974"/>
    </source>
</evidence>
<evidence type="ECO:0000256" key="6">
    <source>
        <dbReference type="ARBA" id="ARBA00023002"/>
    </source>
</evidence>
<comment type="pathway">
    <text evidence="2">Carbohydrate metabolism; tricarboxylic acid cycle.</text>
</comment>
<keyword evidence="7" id="KW-1133">Transmembrane helix</keyword>
<keyword evidence="6" id="KW-0560">Oxidoreductase</keyword>
<organism evidence="8">
    <name type="scientific">marine sediment metagenome</name>
    <dbReference type="NCBI Taxonomy" id="412755"/>
    <lineage>
        <taxon>unclassified sequences</taxon>
        <taxon>metagenomes</taxon>
        <taxon>ecological metagenomes</taxon>
    </lineage>
</organism>
<evidence type="ECO:0000256" key="5">
    <source>
        <dbReference type="ARBA" id="ARBA00022827"/>
    </source>
</evidence>
<dbReference type="EMBL" id="LAZR01028787">
    <property type="protein sequence ID" value="KKL61538.1"/>
    <property type="molecule type" value="Genomic_DNA"/>
</dbReference>
<evidence type="ECO:0000256" key="3">
    <source>
        <dbReference type="ARBA" id="ARBA00022532"/>
    </source>
</evidence>
<keyword evidence="5" id="KW-0274">FAD</keyword>
<proteinExistence type="predicted"/>
<evidence type="ECO:0000256" key="7">
    <source>
        <dbReference type="SAM" id="Phobius"/>
    </source>
</evidence>
<sequence length="122" mass="13541">MSEQIHQVAIIGGGVCGTALLYLLAEYSDINDIVLIEKYGNVAKVNSHGRNNSQTLHCGDIETNYTLEKASKVKAAAEMVVNYTATLANRDNIIFKFPKMVIVMDNDDGSHWYLAMNVFKEN</sequence>
<keyword evidence="4" id="KW-0285">Flavoprotein</keyword>
<feature type="transmembrane region" description="Helical" evidence="7">
    <location>
        <begin position="6"/>
        <end position="25"/>
    </location>
</feature>
<dbReference type="UniPathway" id="UPA00223"/>
<reference evidence="8" key="1">
    <citation type="journal article" date="2015" name="Nature">
        <title>Complex archaea that bridge the gap between prokaryotes and eukaryotes.</title>
        <authorList>
            <person name="Spang A."/>
            <person name="Saw J.H."/>
            <person name="Jorgensen S.L."/>
            <person name="Zaremba-Niedzwiedzka K."/>
            <person name="Martijn J."/>
            <person name="Lind A.E."/>
            <person name="van Eijk R."/>
            <person name="Schleper C."/>
            <person name="Guy L."/>
            <person name="Ettema T.J."/>
        </authorList>
    </citation>
    <scope>NUCLEOTIDE SEQUENCE</scope>
</reference>
<dbReference type="InterPro" id="IPR006231">
    <property type="entry name" value="MQO"/>
</dbReference>
<keyword evidence="7" id="KW-0472">Membrane</keyword>
<evidence type="ECO:0000256" key="2">
    <source>
        <dbReference type="ARBA" id="ARBA00005163"/>
    </source>
</evidence>
<accession>A0A0F9DIM3</accession>
<dbReference type="SUPFAM" id="SSF51905">
    <property type="entry name" value="FAD/NAD(P)-binding domain"/>
    <property type="match status" value="1"/>
</dbReference>
<gene>
    <name evidence="8" type="ORF">LCGC14_2194300</name>
</gene>
<evidence type="ECO:0000256" key="4">
    <source>
        <dbReference type="ARBA" id="ARBA00022630"/>
    </source>
</evidence>
<dbReference type="AlphaFoldDB" id="A0A0F9DIM3"/>
<keyword evidence="7" id="KW-0812">Transmembrane</keyword>
<comment type="caution">
    <text evidence="8">The sequence shown here is derived from an EMBL/GenBank/DDBJ whole genome shotgun (WGS) entry which is preliminary data.</text>
</comment>
<comment type="cofactor">
    <cofactor evidence="1">
        <name>FAD</name>
        <dbReference type="ChEBI" id="CHEBI:57692"/>
    </cofactor>
</comment>
<dbReference type="InterPro" id="IPR036188">
    <property type="entry name" value="FAD/NAD-bd_sf"/>
</dbReference>